<protein>
    <submittedName>
        <fullName evidence="3">SpoIIE family protein phosphatase</fullName>
    </submittedName>
</protein>
<feature type="domain" description="PAS" evidence="2">
    <location>
        <begin position="30"/>
        <end position="67"/>
    </location>
</feature>
<keyword evidence="4" id="KW-1185">Reference proteome</keyword>
<name>A0ABS0NSA3_9ACTN</name>
<gene>
    <name evidence="3" type="ORF">IHE55_26265</name>
</gene>
<sequence length="574" mass="61558">MTGDGARDGAVPGALPSTEVPALLGTAACVVDDRGVIVAVNSLAERLLGAAASDLVGGDAHDLLHRDRHGQPLARSRCRMEEAVLARRACDGRGWFRRGDGTLTELYWLVTPCAGEGGRTATMVIFYGANAEAPGGQKPDLDRTTLSELDRLALLAETTTQLTSTFDSEEALRRLVRLAIPRLADWVVVDLITEVDEVERTIVAHHRDGVPFLREDLQGPMPPVPAESPMPLSRALRGAASTLVTPATYQGPPDSGVAIEQRRLFAATGMHSAAIAPIRGVREVLGALTLGRSDRPDPMSATDLSLLEDITRRAGVALENARLYQRQRKVAETMQRHLLPQLPSVPGLQMAARYLAAPDASQVGGDWYDAFTLSDGSTALAIGDVVGHDLDAAAGMAQVRSMLRAYAWTHREPPGTTVNRLDESVVPVAGVSMVTLVFGILRRTEEGGWHLSWTNAGHPPPLLVTHDGRTRFLTEGHGMLLSTGLSPSRTEAGVVLPPRATLVLYTDGLVEARGRAINDGMDRLRRHAASLAHRPLAAFTDLLLQRARPTRSENDDDVAVLTLRTPEHGGSATD</sequence>
<organism evidence="3 4">
    <name type="scientific">Streptomyces pactum</name>
    <dbReference type="NCBI Taxonomy" id="68249"/>
    <lineage>
        <taxon>Bacteria</taxon>
        <taxon>Bacillati</taxon>
        <taxon>Actinomycetota</taxon>
        <taxon>Actinomycetes</taxon>
        <taxon>Kitasatosporales</taxon>
        <taxon>Streptomycetaceae</taxon>
        <taxon>Streptomyces</taxon>
    </lineage>
</organism>
<dbReference type="InterPro" id="IPR029016">
    <property type="entry name" value="GAF-like_dom_sf"/>
</dbReference>
<dbReference type="NCBIfam" id="TIGR00229">
    <property type="entry name" value="sensory_box"/>
    <property type="match status" value="1"/>
</dbReference>
<dbReference type="SMART" id="SM00331">
    <property type="entry name" value="PP2C_SIG"/>
    <property type="match status" value="1"/>
</dbReference>
<dbReference type="Pfam" id="PF07228">
    <property type="entry name" value="SpoIIE"/>
    <property type="match status" value="1"/>
</dbReference>
<dbReference type="CDD" id="cd00130">
    <property type="entry name" value="PAS"/>
    <property type="match status" value="1"/>
</dbReference>
<dbReference type="SUPFAM" id="SSF55781">
    <property type="entry name" value="GAF domain-like"/>
    <property type="match status" value="1"/>
</dbReference>
<dbReference type="InterPro" id="IPR052016">
    <property type="entry name" value="Bact_Sigma-Reg"/>
</dbReference>
<evidence type="ECO:0000313" key="3">
    <source>
        <dbReference type="EMBL" id="MBH5338094.1"/>
    </source>
</evidence>
<dbReference type="InterPro" id="IPR003018">
    <property type="entry name" value="GAF"/>
</dbReference>
<accession>A0ABS0NSA3</accession>
<dbReference type="PROSITE" id="PS50112">
    <property type="entry name" value="PAS"/>
    <property type="match status" value="1"/>
</dbReference>
<dbReference type="Pfam" id="PF00989">
    <property type="entry name" value="PAS"/>
    <property type="match status" value="1"/>
</dbReference>
<proteinExistence type="predicted"/>
<dbReference type="Pfam" id="PF13492">
    <property type="entry name" value="GAF_3"/>
    <property type="match status" value="1"/>
</dbReference>
<evidence type="ECO:0000256" key="1">
    <source>
        <dbReference type="ARBA" id="ARBA00022801"/>
    </source>
</evidence>
<dbReference type="PANTHER" id="PTHR43156:SF2">
    <property type="entry name" value="STAGE II SPORULATION PROTEIN E"/>
    <property type="match status" value="1"/>
</dbReference>
<dbReference type="InterPro" id="IPR013767">
    <property type="entry name" value="PAS_fold"/>
</dbReference>
<dbReference type="Gene3D" id="3.30.450.40">
    <property type="match status" value="1"/>
</dbReference>
<evidence type="ECO:0000259" key="2">
    <source>
        <dbReference type="PROSITE" id="PS50112"/>
    </source>
</evidence>
<comment type="caution">
    <text evidence="3">The sequence shown here is derived from an EMBL/GenBank/DDBJ whole genome shotgun (WGS) entry which is preliminary data.</text>
</comment>
<dbReference type="InterPro" id="IPR001932">
    <property type="entry name" value="PPM-type_phosphatase-like_dom"/>
</dbReference>
<dbReference type="InterPro" id="IPR036457">
    <property type="entry name" value="PPM-type-like_dom_sf"/>
</dbReference>
<evidence type="ECO:0000313" key="4">
    <source>
        <dbReference type="Proteomes" id="UP000807371"/>
    </source>
</evidence>
<reference evidence="3 4" key="1">
    <citation type="submission" date="2020-09" db="EMBL/GenBank/DDBJ databases">
        <title>Biosynthesis of the nuclear factor of activated T cells inhibitor NFAT-133 and its congeners in Streptomyces pactum.</title>
        <authorList>
            <person name="Zhou W."/>
            <person name="Posri P."/>
            <person name="Abugrain M.E."/>
            <person name="Weisberg A.J."/>
            <person name="Chang J.H."/>
            <person name="Mahmud T."/>
        </authorList>
    </citation>
    <scope>NUCLEOTIDE SEQUENCE [LARGE SCALE GENOMIC DNA]</scope>
    <source>
        <strain evidence="3 4">ATCC 27456</strain>
    </source>
</reference>
<dbReference type="InterPro" id="IPR035965">
    <property type="entry name" value="PAS-like_dom_sf"/>
</dbReference>
<dbReference type="PANTHER" id="PTHR43156">
    <property type="entry name" value="STAGE II SPORULATION PROTEIN E-RELATED"/>
    <property type="match status" value="1"/>
</dbReference>
<dbReference type="EMBL" id="JACYXC010000001">
    <property type="protein sequence ID" value="MBH5338094.1"/>
    <property type="molecule type" value="Genomic_DNA"/>
</dbReference>
<dbReference type="RefSeq" id="WP_197991300.1">
    <property type="nucleotide sequence ID" value="NZ_JACYXC010000001.1"/>
</dbReference>
<dbReference type="SMART" id="SM00091">
    <property type="entry name" value="PAS"/>
    <property type="match status" value="1"/>
</dbReference>
<dbReference type="SMART" id="SM00065">
    <property type="entry name" value="GAF"/>
    <property type="match status" value="1"/>
</dbReference>
<dbReference type="Proteomes" id="UP000807371">
    <property type="component" value="Unassembled WGS sequence"/>
</dbReference>
<dbReference type="InterPro" id="IPR000014">
    <property type="entry name" value="PAS"/>
</dbReference>
<dbReference type="Gene3D" id="3.30.450.20">
    <property type="entry name" value="PAS domain"/>
    <property type="match status" value="1"/>
</dbReference>
<dbReference type="SUPFAM" id="SSF55785">
    <property type="entry name" value="PYP-like sensor domain (PAS domain)"/>
    <property type="match status" value="1"/>
</dbReference>
<dbReference type="Gene3D" id="3.60.40.10">
    <property type="entry name" value="PPM-type phosphatase domain"/>
    <property type="match status" value="1"/>
</dbReference>
<keyword evidence="1" id="KW-0378">Hydrolase</keyword>
<dbReference type="SUPFAM" id="SSF81606">
    <property type="entry name" value="PP2C-like"/>
    <property type="match status" value="1"/>
</dbReference>